<accession>A0A4Y7PG09</accession>
<dbReference type="VEuPathDB" id="FungiDB:BD410DRAFT_878188"/>
<dbReference type="AlphaFoldDB" id="A0A4Y7PG09"/>
<dbReference type="Proteomes" id="UP000294933">
    <property type="component" value="Unassembled WGS sequence"/>
</dbReference>
<organism evidence="1 2">
    <name type="scientific">Rickenella mellea</name>
    <dbReference type="NCBI Taxonomy" id="50990"/>
    <lineage>
        <taxon>Eukaryota</taxon>
        <taxon>Fungi</taxon>
        <taxon>Dikarya</taxon>
        <taxon>Basidiomycota</taxon>
        <taxon>Agaricomycotina</taxon>
        <taxon>Agaricomycetes</taxon>
        <taxon>Hymenochaetales</taxon>
        <taxon>Rickenellaceae</taxon>
        <taxon>Rickenella</taxon>
    </lineage>
</organism>
<evidence type="ECO:0000313" key="1">
    <source>
        <dbReference type="EMBL" id="TDL13419.1"/>
    </source>
</evidence>
<evidence type="ECO:0000313" key="2">
    <source>
        <dbReference type="Proteomes" id="UP000294933"/>
    </source>
</evidence>
<sequence>MTSVIRLLVSLLPLLLFIYCLKYGTLCLTNLVQTAVRVARLVGGPQLEAFFMHMYVLFKPNRPVHHGFCWRQLLSDRDPLYHSPLPVLPVIMLLSPLTELKGGTWSAREVEPGHYRVQRDPLGHRARELLESLPEGSVIGSSGGNLIRRAGYAAYYSPEEIAAVRQQFFRSVIEGLSPERTTWPTLREITSRADMWCYVAFTTDNPNTAAVLVTYSPPTIPLSDVRTMARRVPGAENLRFHIERSPHSATTFHVHFCDEGEHTLQSSLEDMGVAHVSGSLYH</sequence>
<keyword evidence="2" id="KW-1185">Reference proteome</keyword>
<dbReference type="EMBL" id="ML170635">
    <property type="protein sequence ID" value="TDL13419.1"/>
    <property type="molecule type" value="Genomic_DNA"/>
</dbReference>
<proteinExistence type="predicted"/>
<protein>
    <submittedName>
        <fullName evidence="1">Uncharacterized protein</fullName>
    </submittedName>
</protein>
<reference evidence="1 2" key="1">
    <citation type="submission" date="2018-06" db="EMBL/GenBank/DDBJ databases">
        <title>A transcriptomic atlas of mushroom development highlights an independent origin of complex multicellularity.</title>
        <authorList>
            <consortium name="DOE Joint Genome Institute"/>
            <person name="Krizsan K."/>
            <person name="Almasi E."/>
            <person name="Merenyi Z."/>
            <person name="Sahu N."/>
            <person name="Viragh M."/>
            <person name="Koszo T."/>
            <person name="Mondo S."/>
            <person name="Kiss B."/>
            <person name="Balint B."/>
            <person name="Kues U."/>
            <person name="Barry K."/>
            <person name="Hegedus J.C."/>
            <person name="Henrissat B."/>
            <person name="Johnson J."/>
            <person name="Lipzen A."/>
            <person name="Ohm R."/>
            <person name="Nagy I."/>
            <person name="Pangilinan J."/>
            <person name="Yan J."/>
            <person name="Xiong Y."/>
            <person name="Grigoriev I.V."/>
            <person name="Hibbett D.S."/>
            <person name="Nagy L.G."/>
        </authorList>
    </citation>
    <scope>NUCLEOTIDE SEQUENCE [LARGE SCALE GENOMIC DNA]</scope>
    <source>
        <strain evidence="1 2">SZMC22713</strain>
    </source>
</reference>
<name>A0A4Y7PG09_9AGAM</name>
<gene>
    <name evidence="1" type="ORF">BD410DRAFT_878188</name>
</gene>
<dbReference type="OrthoDB" id="10653763at2759"/>